<dbReference type="Proteomes" id="UP000198781">
    <property type="component" value="Unassembled WGS sequence"/>
</dbReference>
<dbReference type="RefSeq" id="WP_092744874.1">
    <property type="nucleotide sequence ID" value="NZ_FMZC01000011.1"/>
</dbReference>
<reference evidence="2 3" key="1">
    <citation type="submission" date="2016-10" db="EMBL/GenBank/DDBJ databases">
        <authorList>
            <person name="de Groot N.N."/>
        </authorList>
    </citation>
    <scope>NUCLEOTIDE SEQUENCE [LARGE SCALE GENOMIC DNA]</scope>
    <source>
        <strain evidence="2 3">DSM 16619</strain>
    </source>
</reference>
<organism evidence="2 3">
    <name type="scientific">Paracidovorax valerianellae</name>
    <dbReference type="NCBI Taxonomy" id="187868"/>
    <lineage>
        <taxon>Bacteria</taxon>
        <taxon>Pseudomonadati</taxon>
        <taxon>Pseudomonadota</taxon>
        <taxon>Betaproteobacteria</taxon>
        <taxon>Burkholderiales</taxon>
        <taxon>Comamonadaceae</taxon>
        <taxon>Paracidovorax</taxon>
    </lineage>
</organism>
<feature type="domain" description="DUF4166" evidence="1">
    <location>
        <begin position="33"/>
        <end position="208"/>
    </location>
</feature>
<accession>A0A1G6ZHG4</accession>
<dbReference type="EMBL" id="FMZC01000011">
    <property type="protein sequence ID" value="SDE02069.1"/>
    <property type="molecule type" value="Genomic_DNA"/>
</dbReference>
<dbReference type="OrthoDB" id="8687030at2"/>
<evidence type="ECO:0000313" key="3">
    <source>
        <dbReference type="Proteomes" id="UP000198781"/>
    </source>
</evidence>
<protein>
    <recommendedName>
        <fullName evidence="1">DUF4166 domain-containing protein</fullName>
    </recommendedName>
</protein>
<dbReference type="InterPro" id="IPR025311">
    <property type="entry name" value="DUF4166"/>
</dbReference>
<dbReference type="STRING" id="187868.SAMN05192589_111101"/>
<dbReference type="Pfam" id="PF13761">
    <property type="entry name" value="DUF4166"/>
    <property type="match status" value="1"/>
</dbReference>
<sequence>MKTVAHLPLPLAKDTAEPLDLASFVSPSQWLQLSPAIRRRFAANHADACYHGTLALRRSGMGRWFAWASQRFGGPLLNVDEDSVPAQVRVFCNAQGGVVWERHLCLPGDRDSSVVRSTKMRGPQGGLQERTSSGLSMDLDVAVEEGALVFYSRRYFLALGPFCCPIPAWLTPGRCRVEHRDEGRGTFRFTLEMVHPFWGCTFFQTGVFTDPEESLS</sequence>
<dbReference type="AlphaFoldDB" id="A0A1G6ZHG4"/>
<evidence type="ECO:0000259" key="1">
    <source>
        <dbReference type="Pfam" id="PF13761"/>
    </source>
</evidence>
<proteinExistence type="predicted"/>
<name>A0A1G6ZHG4_9BURK</name>
<evidence type="ECO:0000313" key="2">
    <source>
        <dbReference type="EMBL" id="SDE02069.1"/>
    </source>
</evidence>
<keyword evidence="3" id="KW-1185">Reference proteome</keyword>
<gene>
    <name evidence="2" type="ORF">SAMN05192589_111101</name>
</gene>